<evidence type="ECO:0000256" key="1">
    <source>
        <dbReference type="SAM" id="MobiDB-lite"/>
    </source>
</evidence>
<feature type="signal peptide" evidence="2">
    <location>
        <begin position="1"/>
        <end position="18"/>
    </location>
</feature>
<sequence length="115" mass="13224">MVSISFLLLAAIISIALTAPTLDANEYESENAGNLKRLKRQGCWPFGGCSNAGPPPFGGAIYDSKMLSKQRSWERSQERRYRKMLSKQRSMERSRASHYASFQRSQERNFRRRFG</sequence>
<keyword evidence="3" id="KW-1185">Reference proteome</keyword>
<reference evidence="4" key="1">
    <citation type="submission" date="2022-11" db="UniProtKB">
        <authorList>
            <consortium name="WormBaseParasite"/>
        </authorList>
    </citation>
    <scope>IDENTIFICATION</scope>
</reference>
<keyword evidence="2" id="KW-0732">Signal</keyword>
<feature type="chain" id="PRO_5037410594" evidence="2">
    <location>
        <begin position="19"/>
        <end position="115"/>
    </location>
</feature>
<evidence type="ECO:0000313" key="4">
    <source>
        <dbReference type="WBParaSite" id="PSAMB.scaffold568size46963.g6924.t1"/>
    </source>
</evidence>
<dbReference type="Proteomes" id="UP000887566">
    <property type="component" value="Unplaced"/>
</dbReference>
<accession>A0A914WY20</accession>
<organism evidence="3 4">
    <name type="scientific">Plectus sambesii</name>
    <dbReference type="NCBI Taxonomy" id="2011161"/>
    <lineage>
        <taxon>Eukaryota</taxon>
        <taxon>Metazoa</taxon>
        <taxon>Ecdysozoa</taxon>
        <taxon>Nematoda</taxon>
        <taxon>Chromadorea</taxon>
        <taxon>Plectida</taxon>
        <taxon>Plectina</taxon>
        <taxon>Plectoidea</taxon>
        <taxon>Plectidae</taxon>
        <taxon>Plectus</taxon>
    </lineage>
</organism>
<protein>
    <submittedName>
        <fullName evidence="4">Uncharacterized protein</fullName>
    </submittedName>
</protein>
<evidence type="ECO:0000313" key="3">
    <source>
        <dbReference type="Proteomes" id="UP000887566"/>
    </source>
</evidence>
<feature type="region of interest" description="Disordered" evidence="1">
    <location>
        <begin position="84"/>
        <end position="115"/>
    </location>
</feature>
<dbReference type="WBParaSite" id="PSAMB.scaffold568size46963.g6924.t1">
    <property type="protein sequence ID" value="PSAMB.scaffold568size46963.g6924.t1"/>
    <property type="gene ID" value="PSAMB.scaffold568size46963.g6924"/>
</dbReference>
<evidence type="ECO:0000256" key="2">
    <source>
        <dbReference type="SAM" id="SignalP"/>
    </source>
</evidence>
<dbReference type="AlphaFoldDB" id="A0A914WY20"/>
<name>A0A914WY20_9BILA</name>
<proteinExistence type="predicted"/>